<accession>A0ABT3BC56</accession>
<evidence type="ECO:0000313" key="2">
    <source>
        <dbReference type="Proteomes" id="UP001208690"/>
    </source>
</evidence>
<evidence type="ECO:0000313" key="1">
    <source>
        <dbReference type="EMBL" id="MCV3271137.1"/>
    </source>
</evidence>
<protein>
    <submittedName>
        <fullName evidence="1">Head-tail connector protein</fullName>
    </submittedName>
</protein>
<dbReference type="RefSeq" id="WP_263843453.1">
    <property type="nucleotide sequence ID" value="NZ_JALIEB010000003.1"/>
</dbReference>
<dbReference type="CDD" id="cd08054">
    <property type="entry name" value="gp6"/>
    <property type="match status" value="1"/>
</dbReference>
<name>A0ABT3BC56_9RHOB</name>
<comment type="caution">
    <text evidence="1">The sequence shown here is derived from an EMBL/GenBank/DDBJ whole genome shotgun (WGS) entry which is preliminary data.</text>
</comment>
<organism evidence="1 2">
    <name type="scientific">Roseobacter sinensis</name>
    <dbReference type="NCBI Taxonomy" id="2931391"/>
    <lineage>
        <taxon>Bacteria</taxon>
        <taxon>Pseudomonadati</taxon>
        <taxon>Pseudomonadota</taxon>
        <taxon>Alphaproteobacteria</taxon>
        <taxon>Rhodobacterales</taxon>
        <taxon>Roseobacteraceae</taxon>
        <taxon>Roseobacter</taxon>
    </lineage>
</organism>
<keyword evidence="2" id="KW-1185">Reference proteome</keyword>
<dbReference type="EMBL" id="JALIEB010000003">
    <property type="protein sequence ID" value="MCV3271137.1"/>
    <property type="molecule type" value="Genomic_DNA"/>
</dbReference>
<dbReference type="InterPro" id="IPR006450">
    <property type="entry name" value="Phage_HK97_gp6-like"/>
</dbReference>
<reference evidence="1 2" key="1">
    <citation type="submission" date="2022-04" db="EMBL/GenBank/DDBJ databases">
        <title>Roseobacter sp. WL0113 is a bacterium isolated from neritic sediment.</title>
        <authorList>
            <person name="Wang L."/>
            <person name="He W."/>
            <person name="Zhang D.-F."/>
        </authorList>
    </citation>
    <scope>NUCLEOTIDE SEQUENCE [LARGE SCALE GENOMIC DNA]</scope>
    <source>
        <strain evidence="1 2">WL0113</strain>
    </source>
</reference>
<dbReference type="Proteomes" id="UP001208690">
    <property type="component" value="Unassembled WGS sequence"/>
</dbReference>
<dbReference type="NCBIfam" id="TIGR01560">
    <property type="entry name" value="put_DNA_pack"/>
    <property type="match status" value="1"/>
</dbReference>
<dbReference type="InterPro" id="IPR011738">
    <property type="entry name" value="Phage_CHP"/>
</dbReference>
<dbReference type="Gene3D" id="1.10.3230.30">
    <property type="entry name" value="Phage gp6-like head-tail connector protein"/>
    <property type="match status" value="1"/>
</dbReference>
<sequence>MMLIEETTVPDAALPVEEFKGHLRLGTGFGQDSAQDEVLAGFLRAAMAAIETRTGKILMTRPFSWSLTFWRDRDTQVLPVAPISDVTRVSVMSRDGSASEVDAEQYWLERDSQRPRLRAVGACLPVIPQGGSAILEFEAGYGPVWTDLPADMRQAVFLLAAHYYEYRDETSLRDGSMPFGVSSLIERYVVLRMGLGANR</sequence>
<dbReference type="NCBIfam" id="TIGR02215">
    <property type="entry name" value="phage_chp_gp8"/>
    <property type="match status" value="1"/>
</dbReference>
<gene>
    <name evidence="1" type="ORF">MUB52_06830</name>
</gene>
<proteinExistence type="predicted"/>